<dbReference type="InterPro" id="IPR000878">
    <property type="entry name" value="4pyrrol_Mease"/>
</dbReference>
<dbReference type="PROSITE" id="PS00840">
    <property type="entry name" value="SUMT_2"/>
    <property type="match status" value="1"/>
</dbReference>
<dbReference type="GO" id="GO:0004851">
    <property type="term" value="F:uroporphyrin-III C-methyltransferase activity"/>
    <property type="evidence" value="ECO:0007669"/>
    <property type="project" value="UniProtKB-EC"/>
</dbReference>
<comment type="similarity">
    <text evidence="6">Belongs to the precorrin methyltransferase family.</text>
</comment>
<dbReference type="Pfam" id="PF00590">
    <property type="entry name" value="TP_methylase"/>
    <property type="match status" value="1"/>
</dbReference>
<proteinExistence type="inferred from homology"/>
<evidence type="ECO:0000256" key="3">
    <source>
        <dbReference type="ARBA" id="ARBA00022679"/>
    </source>
</evidence>
<dbReference type="PROSITE" id="PS00839">
    <property type="entry name" value="SUMT_1"/>
    <property type="match status" value="1"/>
</dbReference>
<name>A0A1E5G560_9FIRM</name>
<feature type="domain" description="Tetrapyrrole biosynthesis uroporphyrinogen III synthase" evidence="8">
    <location>
        <begin position="268"/>
        <end position="499"/>
    </location>
</feature>
<dbReference type="Gene3D" id="3.40.1010.10">
    <property type="entry name" value="Cobalt-precorrin-4 Transmethylase, Domain 1"/>
    <property type="match status" value="1"/>
</dbReference>
<sequence>MSKGKVYLIGAGPGDPGLITVKGLECIKKAEVLVYDRLSSPRLLAHASTDCELIYVGKKPDRHTLRQEEINQLLVDKALEGKVVTRLKGGDPCIFGRVGEEAELLVDNGLEFEIVPGITSGIAVPAYAGIPVTHRDYNSSFAIVTGHEDPEKNESNIDWSKLATATGTIAFYMGISNLPSIVSNLVKHGRPATTPVALIRWGTRPEQWTLTGTLETIVEIVEREQFTSPAIILVGEVVKLREKLNWYEKKPLFGQRVLVTRARSQASDLSDMIEELGGEPYEFPTIKILPPVDRKPIDAALNELSTFDWVIFTSPNGVSHFMKYLKENKVDIRNFGNAKIACVGPKTAEILEGYGLNVDVLPAQFIAEGLLDAIEDQLKPGQKVLLPRADIARKMLPEELKKRGLEVTEIDTYETKMDASNADEVVELLQEKRIQIITFTSSSTASNFYEALTSTGQDVLELIKGVKIVSIGAMTTQTCQKLGFEVAIEAEESTLNGLVNATIEVAKK</sequence>
<dbReference type="InterPro" id="IPR035996">
    <property type="entry name" value="4pyrrol_Methylase_sf"/>
</dbReference>
<dbReference type="GO" id="GO:0004852">
    <property type="term" value="F:uroporphyrinogen-III synthase activity"/>
    <property type="evidence" value="ECO:0007669"/>
    <property type="project" value="InterPro"/>
</dbReference>
<dbReference type="EMBL" id="MIJE01000001">
    <property type="protein sequence ID" value="OEF98311.1"/>
    <property type="molecule type" value="Genomic_DNA"/>
</dbReference>
<keyword evidence="10" id="KW-1185">Reference proteome</keyword>
<dbReference type="STRING" id="766136.BHF68_01125"/>
<dbReference type="InterPro" id="IPR003754">
    <property type="entry name" value="4pyrrol_synth_uPrphyn_synth"/>
</dbReference>
<keyword evidence="2 6" id="KW-0489">Methyltransferase</keyword>
<evidence type="ECO:0000256" key="6">
    <source>
        <dbReference type="RuleBase" id="RU003960"/>
    </source>
</evidence>
<evidence type="ECO:0000259" key="7">
    <source>
        <dbReference type="Pfam" id="PF00590"/>
    </source>
</evidence>
<accession>A0A1E5G560</accession>
<dbReference type="OrthoDB" id="9815856at2"/>
<gene>
    <name evidence="9" type="ORF">BHF68_01125</name>
</gene>
<evidence type="ECO:0000256" key="5">
    <source>
        <dbReference type="ARBA" id="ARBA00023244"/>
    </source>
</evidence>
<evidence type="ECO:0000259" key="8">
    <source>
        <dbReference type="Pfam" id="PF02602"/>
    </source>
</evidence>
<comment type="caution">
    <text evidence="9">The sequence shown here is derived from an EMBL/GenBank/DDBJ whole genome shotgun (WGS) entry which is preliminary data.</text>
</comment>
<evidence type="ECO:0000256" key="4">
    <source>
        <dbReference type="ARBA" id="ARBA00022691"/>
    </source>
</evidence>
<dbReference type="PANTHER" id="PTHR45790:SF3">
    <property type="entry name" value="S-ADENOSYL-L-METHIONINE-DEPENDENT UROPORPHYRINOGEN III METHYLTRANSFERASE, CHLOROPLASTIC"/>
    <property type="match status" value="1"/>
</dbReference>
<dbReference type="EC" id="2.1.1.107" evidence="1"/>
<dbReference type="Gene3D" id="3.40.50.10090">
    <property type="match status" value="2"/>
</dbReference>
<dbReference type="PANTHER" id="PTHR45790">
    <property type="entry name" value="SIROHEME SYNTHASE-RELATED"/>
    <property type="match status" value="1"/>
</dbReference>
<dbReference type="GO" id="GO:0032259">
    <property type="term" value="P:methylation"/>
    <property type="evidence" value="ECO:0007669"/>
    <property type="project" value="UniProtKB-KW"/>
</dbReference>
<dbReference type="InterPro" id="IPR036108">
    <property type="entry name" value="4pyrrol_syn_uPrphyn_synt_sf"/>
</dbReference>
<organism evidence="9 10">
    <name type="scientific">Desulfuribacillus alkaliarsenatis</name>
    <dbReference type="NCBI Taxonomy" id="766136"/>
    <lineage>
        <taxon>Bacteria</taxon>
        <taxon>Bacillati</taxon>
        <taxon>Bacillota</taxon>
        <taxon>Desulfuribacillia</taxon>
        <taxon>Desulfuribacillales</taxon>
        <taxon>Desulfuribacillaceae</taxon>
        <taxon>Desulfuribacillus</taxon>
    </lineage>
</organism>
<dbReference type="NCBIfam" id="NF004790">
    <property type="entry name" value="PRK06136.1"/>
    <property type="match status" value="1"/>
</dbReference>
<dbReference type="FunFam" id="3.40.1010.10:FF:000001">
    <property type="entry name" value="Siroheme synthase"/>
    <property type="match status" value="1"/>
</dbReference>
<feature type="domain" description="Tetrapyrrole methylase" evidence="7">
    <location>
        <begin position="5"/>
        <end position="217"/>
    </location>
</feature>
<keyword evidence="5" id="KW-0627">Porphyrin biosynthesis</keyword>
<dbReference type="InterPro" id="IPR050161">
    <property type="entry name" value="Siro_Cobalamin_biosynth"/>
</dbReference>
<evidence type="ECO:0000313" key="10">
    <source>
        <dbReference type="Proteomes" id="UP000094296"/>
    </source>
</evidence>
<dbReference type="CDD" id="cd06578">
    <property type="entry name" value="HemD"/>
    <property type="match status" value="1"/>
</dbReference>
<dbReference type="RefSeq" id="WP_069641803.1">
    <property type="nucleotide sequence ID" value="NZ_MIJE01000001.1"/>
</dbReference>
<dbReference type="GO" id="GO:0019354">
    <property type="term" value="P:siroheme biosynthetic process"/>
    <property type="evidence" value="ECO:0007669"/>
    <property type="project" value="InterPro"/>
</dbReference>
<keyword evidence="4" id="KW-0949">S-adenosyl-L-methionine</keyword>
<dbReference type="SUPFAM" id="SSF69618">
    <property type="entry name" value="HemD-like"/>
    <property type="match status" value="1"/>
</dbReference>
<dbReference type="Pfam" id="PF02602">
    <property type="entry name" value="HEM4"/>
    <property type="match status" value="1"/>
</dbReference>
<protein>
    <recommendedName>
        <fullName evidence="1">uroporphyrinogen-III C-methyltransferase</fullName>
        <ecNumber evidence="1">2.1.1.107</ecNumber>
    </recommendedName>
</protein>
<dbReference type="SUPFAM" id="SSF53790">
    <property type="entry name" value="Tetrapyrrole methylase"/>
    <property type="match status" value="1"/>
</dbReference>
<dbReference type="AlphaFoldDB" id="A0A1E5G560"/>
<dbReference type="Proteomes" id="UP000094296">
    <property type="component" value="Unassembled WGS sequence"/>
</dbReference>
<evidence type="ECO:0000256" key="1">
    <source>
        <dbReference type="ARBA" id="ARBA00012162"/>
    </source>
</evidence>
<dbReference type="NCBIfam" id="TIGR01469">
    <property type="entry name" value="cobA_cysG_Cterm"/>
    <property type="match status" value="1"/>
</dbReference>
<evidence type="ECO:0000256" key="2">
    <source>
        <dbReference type="ARBA" id="ARBA00022603"/>
    </source>
</evidence>
<dbReference type="Gene3D" id="3.30.950.10">
    <property type="entry name" value="Methyltransferase, Cobalt-precorrin-4 Transmethylase, Domain 2"/>
    <property type="match status" value="1"/>
</dbReference>
<dbReference type="CDD" id="cd11642">
    <property type="entry name" value="SUMT"/>
    <property type="match status" value="1"/>
</dbReference>
<dbReference type="InterPro" id="IPR014777">
    <property type="entry name" value="4pyrrole_Mease_sub1"/>
</dbReference>
<reference evidence="9 10" key="1">
    <citation type="submission" date="2016-09" db="EMBL/GenBank/DDBJ databases">
        <title>Draft genome sequence for the type strain of Desulfuribacillus alkaliarsenatis AHT28, an obligately anaerobic, sulfidogenic bacterium isolated from Russian soda lake sediments.</title>
        <authorList>
            <person name="Abin C.A."/>
            <person name="Hollibaugh J.T."/>
        </authorList>
    </citation>
    <scope>NUCLEOTIDE SEQUENCE [LARGE SCALE GENOMIC DNA]</scope>
    <source>
        <strain evidence="9 10">AHT28</strain>
    </source>
</reference>
<evidence type="ECO:0000313" key="9">
    <source>
        <dbReference type="EMBL" id="OEF98311.1"/>
    </source>
</evidence>
<dbReference type="InterPro" id="IPR014776">
    <property type="entry name" value="4pyrrole_Mease_sub2"/>
</dbReference>
<dbReference type="InterPro" id="IPR006366">
    <property type="entry name" value="CobA/CysG_C"/>
</dbReference>
<dbReference type="InterPro" id="IPR003043">
    <property type="entry name" value="Uropor_MeTrfase_CS"/>
</dbReference>
<keyword evidence="3 6" id="KW-0808">Transferase</keyword>
<dbReference type="FunFam" id="3.30.950.10:FF:000001">
    <property type="entry name" value="Siroheme synthase"/>
    <property type="match status" value="1"/>
</dbReference>